<name>A0A8S1Y680_PAROT</name>
<dbReference type="AlphaFoldDB" id="A0A8S1Y680"/>
<feature type="compositionally biased region" description="Polar residues" evidence="2">
    <location>
        <begin position="434"/>
        <end position="443"/>
    </location>
</feature>
<evidence type="ECO:0000256" key="1">
    <source>
        <dbReference type="ARBA" id="ARBA00022737"/>
    </source>
</evidence>
<accession>A0A8S1Y680</accession>
<evidence type="ECO:0008006" key="5">
    <source>
        <dbReference type="Google" id="ProtNLM"/>
    </source>
</evidence>
<dbReference type="OrthoDB" id="307109at2759"/>
<evidence type="ECO:0000313" key="4">
    <source>
        <dbReference type="Proteomes" id="UP000683925"/>
    </source>
</evidence>
<dbReference type="SMART" id="SM00698">
    <property type="entry name" value="MORN"/>
    <property type="match status" value="2"/>
</dbReference>
<dbReference type="Proteomes" id="UP000683925">
    <property type="component" value="Unassembled WGS sequence"/>
</dbReference>
<dbReference type="OMA" id="WGIKVII"/>
<comment type="caution">
    <text evidence="3">The sequence shown here is derived from an EMBL/GenBank/DDBJ whole genome shotgun (WGS) entry which is preliminary data.</text>
</comment>
<proteinExistence type="predicted"/>
<dbReference type="Pfam" id="PF02493">
    <property type="entry name" value="MORN"/>
    <property type="match status" value="2"/>
</dbReference>
<feature type="region of interest" description="Disordered" evidence="2">
    <location>
        <begin position="430"/>
        <end position="456"/>
    </location>
</feature>
<protein>
    <recommendedName>
        <fullName evidence="5">MORN motif protein</fullName>
    </recommendedName>
</protein>
<dbReference type="InterPro" id="IPR003409">
    <property type="entry name" value="MORN"/>
</dbReference>
<sequence>MNQQQEDNRNTKSYCLNCKKRENFYFVKRITNRLISAICEDCYQMLTKDKDEYINMKDFRNYQLEVLQTTQPLLYFSSEISSKVYDNLILTDEQKSILKHLSEKFNEIDKMLREVEQGRSESISKLLFSFQNNIQEKQHNDLLITLKLEKQMNFLEKIDVYRFRNEQDYYFGGNFQIYLQNFLMKSMNNEQQKTIKQIITNCIDFPLFLQIVGEKFNDTSQQEFIKQNYYGFLNHGNQKEGLGFWNQKNQLFYGIFYKDIFLWGIKVIIYSPNQFSLFKGFFSKCSEVDGENYLLNGTGEMSSIDENWAQHEYQGRFTNEKRQGEGTYTWKSMDNKEAKYTGSWLNDQYHGQGTLVIQDQNITIQGEFSFGDPIYQNCEITGKDIPRQTLSNYVVQKTKQTIKNKFPLQQQPQMKINFTTLQNTQMQPPFAISKTPSNSSRIPQFTPPQQPPKLLNQTIQNPLPIKQNLNQANQKQP</sequence>
<evidence type="ECO:0000313" key="3">
    <source>
        <dbReference type="EMBL" id="CAD8209916.1"/>
    </source>
</evidence>
<evidence type="ECO:0000256" key="2">
    <source>
        <dbReference type="SAM" id="MobiDB-lite"/>
    </source>
</evidence>
<dbReference type="EMBL" id="CAJJDP010000151">
    <property type="protein sequence ID" value="CAD8209916.1"/>
    <property type="molecule type" value="Genomic_DNA"/>
</dbReference>
<keyword evidence="1" id="KW-0677">Repeat</keyword>
<organism evidence="3 4">
    <name type="scientific">Paramecium octaurelia</name>
    <dbReference type="NCBI Taxonomy" id="43137"/>
    <lineage>
        <taxon>Eukaryota</taxon>
        <taxon>Sar</taxon>
        <taxon>Alveolata</taxon>
        <taxon>Ciliophora</taxon>
        <taxon>Intramacronucleata</taxon>
        <taxon>Oligohymenophorea</taxon>
        <taxon>Peniculida</taxon>
        <taxon>Parameciidae</taxon>
        <taxon>Paramecium</taxon>
    </lineage>
</organism>
<gene>
    <name evidence="3" type="ORF">POCTA_138.1.T1490043</name>
</gene>
<reference evidence="3" key="1">
    <citation type="submission" date="2021-01" db="EMBL/GenBank/DDBJ databases">
        <authorList>
            <consortium name="Genoscope - CEA"/>
            <person name="William W."/>
        </authorList>
    </citation>
    <scope>NUCLEOTIDE SEQUENCE</scope>
</reference>
<keyword evidence="4" id="KW-1185">Reference proteome</keyword>